<reference evidence="4" key="1">
    <citation type="submission" date="2023-03" db="UniProtKB">
        <authorList>
            <consortium name="Ensembl"/>
        </authorList>
    </citation>
    <scope>IDENTIFICATION</scope>
</reference>
<proteinExistence type="predicted"/>
<dbReference type="GO" id="GO:0016491">
    <property type="term" value="F:oxidoreductase activity"/>
    <property type="evidence" value="ECO:0007669"/>
    <property type="project" value="UniProtKB-KW"/>
</dbReference>
<name>A0A8C4MK40_EQUAS</name>
<evidence type="ECO:0000313" key="4">
    <source>
        <dbReference type="Ensembl" id="ENSEASP00005024291.1"/>
    </source>
</evidence>
<evidence type="ECO:0000259" key="3">
    <source>
        <dbReference type="Pfam" id="PF00248"/>
    </source>
</evidence>
<dbReference type="InterPro" id="IPR020471">
    <property type="entry name" value="AKR"/>
</dbReference>
<keyword evidence="1" id="KW-0521">NADP</keyword>
<feature type="domain" description="NADP-dependent oxidoreductase" evidence="3">
    <location>
        <begin position="40"/>
        <end position="105"/>
    </location>
</feature>
<dbReference type="InterPro" id="IPR023210">
    <property type="entry name" value="NADP_OxRdtase_dom"/>
</dbReference>
<dbReference type="SUPFAM" id="SSF51430">
    <property type="entry name" value="NAD(P)-linked oxidoreductase"/>
    <property type="match status" value="1"/>
</dbReference>
<dbReference type="Gene3D" id="3.20.20.100">
    <property type="entry name" value="NADP-dependent oxidoreductase domain"/>
    <property type="match status" value="1"/>
</dbReference>
<evidence type="ECO:0000256" key="1">
    <source>
        <dbReference type="ARBA" id="ARBA00022857"/>
    </source>
</evidence>
<dbReference type="PANTHER" id="PTHR11732">
    <property type="entry name" value="ALDO/KETO REDUCTASE"/>
    <property type="match status" value="1"/>
</dbReference>
<evidence type="ECO:0000256" key="2">
    <source>
        <dbReference type="ARBA" id="ARBA00023002"/>
    </source>
</evidence>
<keyword evidence="2" id="KW-0560">Oxidoreductase</keyword>
<dbReference type="AlphaFoldDB" id="A0A8C4MK40"/>
<accession>A0A8C4MK40</accession>
<sequence>FPQFPALPEFCVSQDSLSFPQFYDCFPKDNKGNVLSSKVTFLDAWKTTEELVDEELMKATGISNFNHFQIERLLTKPRLKCKLVANQIECHPCLTQEKQIQCCHSRASLTFPYWKIPRLRRLLQSKKFIAQVLIQFHIQRNVVIIPKSVTLTCIIEKFQAFDFKLNDEETVTILSFNRNWRTCAVDHMSHLEDYPFNAEY</sequence>
<dbReference type="PRINTS" id="PR00069">
    <property type="entry name" value="ALDKETRDTASE"/>
</dbReference>
<organism evidence="4">
    <name type="scientific">Equus asinus asinus</name>
    <dbReference type="NCBI Taxonomy" id="83772"/>
    <lineage>
        <taxon>Eukaryota</taxon>
        <taxon>Metazoa</taxon>
        <taxon>Chordata</taxon>
        <taxon>Craniata</taxon>
        <taxon>Vertebrata</taxon>
        <taxon>Euteleostomi</taxon>
        <taxon>Mammalia</taxon>
        <taxon>Eutheria</taxon>
        <taxon>Laurasiatheria</taxon>
        <taxon>Perissodactyla</taxon>
        <taxon>Equidae</taxon>
        <taxon>Equus</taxon>
    </lineage>
</organism>
<protein>
    <recommendedName>
        <fullName evidence="3">NADP-dependent oxidoreductase domain-containing protein</fullName>
    </recommendedName>
</protein>
<dbReference type="Pfam" id="PF00248">
    <property type="entry name" value="Aldo_ket_red"/>
    <property type="match status" value="1"/>
</dbReference>
<dbReference type="Ensembl" id="ENSEAST00005026346.1">
    <property type="protein sequence ID" value="ENSEASP00005024291.1"/>
    <property type="gene ID" value="ENSEASG00005016500.1"/>
</dbReference>
<dbReference type="InterPro" id="IPR036812">
    <property type="entry name" value="NAD(P)_OxRdtase_dom_sf"/>
</dbReference>
<dbReference type="OMA" id="HILEDPM"/>